<protein>
    <submittedName>
        <fullName evidence="2">PHP domain protein</fullName>
    </submittedName>
</protein>
<dbReference type="InterPro" id="IPR016195">
    <property type="entry name" value="Pol/histidinol_Pase-like"/>
</dbReference>
<dbReference type="InterPro" id="IPR004013">
    <property type="entry name" value="PHP_dom"/>
</dbReference>
<reference evidence="2 3" key="1">
    <citation type="journal article" date="2010" name="Stand. Genomic Sci.">
        <title>Complete genome sequence of Vulcanisaeta distributa type strain (IC-017).</title>
        <authorList>
            <person name="Mavromatis K."/>
            <person name="Sikorski J."/>
            <person name="Pabst E."/>
            <person name="Teshima H."/>
            <person name="Lapidus A."/>
            <person name="Lucas S."/>
            <person name="Nolan M."/>
            <person name="Glavina Del Rio T."/>
            <person name="Cheng J.F."/>
            <person name="Bruce D."/>
            <person name="Goodwin L."/>
            <person name="Pitluck S."/>
            <person name="Liolios K."/>
            <person name="Ivanova N."/>
            <person name="Mikhailova N."/>
            <person name="Pati A."/>
            <person name="Chen A."/>
            <person name="Palaniappan K."/>
            <person name="Land M."/>
            <person name="Hauser L."/>
            <person name="Chang Y.J."/>
            <person name="Jeffries C.D."/>
            <person name="Rohde M."/>
            <person name="Spring S."/>
            <person name="Goker M."/>
            <person name="Wirth R."/>
            <person name="Woyke T."/>
            <person name="Bristow J."/>
            <person name="Eisen J.A."/>
            <person name="Markowitz V."/>
            <person name="Hugenholtz P."/>
            <person name="Klenk H.P."/>
            <person name="Kyrpides N.C."/>
        </authorList>
    </citation>
    <scope>NUCLEOTIDE SEQUENCE [LARGE SCALE GENOMIC DNA]</scope>
    <source>
        <strain evidence="3">DSM 14429 / JCM 11212 / NBRC 100878 / IC-017</strain>
    </source>
</reference>
<dbReference type="GO" id="GO:0004534">
    <property type="term" value="F:5'-3' RNA exonuclease activity"/>
    <property type="evidence" value="ECO:0007669"/>
    <property type="project" value="TreeGrafter"/>
</dbReference>
<dbReference type="CDD" id="cd07432">
    <property type="entry name" value="PHP_HisPPase"/>
    <property type="match status" value="1"/>
</dbReference>
<dbReference type="Gene3D" id="3.20.20.140">
    <property type="entry name" value="Metal-dependent hydrolases"/>
    <property type="match status" value="1"/>
</dbReference>
<dbReference type="InterPro" id="IPR003141">
    <property type="entry name" value="Pol/His_phosphatase_N"/>
</dbReference>
<proteinExistence type="predicted"/>
<dbReference type="GO" id="GO:0035312">
    <property type="term" value="F:5'-3' DNA exonuclease activity"/>
    <property type="evidence" value="ECO:0007669"/>
    <property type="project" value="TreeGrafter"/>
</dbReference>
<dbReference type="Proteomes" id="UP000006681">
    <property type="component" value="Chromosome"/>
</dbReference>
<dbReference type="AlphaFoldDB" id="E1QNV7"/>
<gene>
    <name evidence="2" type="ordered locus">Vdis_0811</name>
</gene>
<dbReference type="PANTHER" id="PTHR42924:SF3">
    <property type="entry name" value="POLYMERASE_HISTIDINOL PHOSPHATASE N-TERMINAL DOMAIN-CONTAINING PROTEIN"/>
    <property type="match status" value="1"/>
</dbReference>
<dbReference type="SUPFAM" id="SSF89550">
    <property type="entry name" value="PHP domain-like"/>
    <property type="match status" value="1"/>
</dbReference>
<sequence>MRADLHTHTIYSDGKGTPEEVIINALNKGIGILSITDHDTFKGSLKALDFIKSNDPFRKNDFIFIIGNEVRTIDGDVLVLCREYPGTDSVPKSIPELLDWASMNNCVAVPAHPYDMLRHGIGDKVRRYKWHAVEVFNAGALPIFNWMAAKTARELGLPGLANSDAHVPDLVGITYTVFEIDDLTMESVFKALLNNRVNAITHYPGPELIIKRLSWSVKRRLRGINSLI</sequence>
<dbReference type="EMBL" id="CP002100">
    <property type="protein sequence ID" value="ADN50203.1"/>
    <property type="molecule type" value="Genomic_DNA"/>
</dbReference>
<evidence type="ECO:0000313" key="2">
    <source>
        <dbReference type="EMBL" id="ADN50203.1"/>
    </source>
</evidence>
<accession>E1QNV7</accession>
<dbReference type="HOGENOM" id="CLU_072983_1_0_2"/>
<name>E1QNV7_VULDI</name>
<evidence type="ECO:0000259" key="1">
    <source>
        <dbReference type="SMART" id="SM00481"/>
    </source>
</evidence>
<feature type="domain" description="Polymerase/histidinol phosphatase N-terminal" evidence="1">
    <location>
        <begin position="3"/>
        <end position="74"/>
    </location>
</feature>
<dbReference type="Pfam" id="PF13263">
    <property type="entry name" value="PHP_C"/>
    <property type="match status" value="1"/>
</dbReference>
<dbReference type="SMART" id="SM00481">
    <property type="entry name" value="POLIIIAc"/>
    <property type="match status" value="1"/>
</dbReference>
<organism evidence="2 3">
    <name type="scientific">Vulcanisaeta distributa (strain DSM 14429 / JCM 11212 / NBRC 100878 / IC-017)</name>
    <dbReference type="NCBI Taxonomy" id="572478"/>
    <lineage>
        <taxon>Archaea</taxon>
        <taxon>Thermoproteota</taxon>
        <taxon>Thermoprotei</taxon>
        <taxon>Thermoproteales</taxon>
        <taxon>Thermoproteaceae</taxon>
        <taxon>Vulcanisaeta</taxon>
    </lineage>
</organism>
<dbReference type="STRING" id="572478.Vdis_0811"/>
<keyword evidence="3" id="KW-1185">Reference proteome</keyword>
<dbReference type="Pfam" id="PF02811">
    <property type="entry name" value="PHP"/>
    <property type="match status" value="1"/>
</dbReference>
<dbReference type="PANTHER" id="PTHR42924">
    <property type="entry name" value="EXONUCLEASE"/>
    <property type="match status" value="1"/>
</dbReference>
<dbReference type="eggNOG" id="arCOG00302">
    <property type="taxonomic scope" value="Archaea"/>
</dbReference>
<dbReference type="InterPro" id="IPR052018">
    <property type="entry name" value="PHP_domain"/>
</dbReference>
<dbReference type="KEGG" id="vdi:Vdis_0811"/>
<reference evidence="3" key="2">
    <citation type="journal article" date="2010" name="Stand. Genomic Sci.">
        <title>Complete genome sequence of Vulcanisaeta distributa type strain (IC-017T).</title>
        <authorList>
            <person name="Mavromatis K."/>
            <person name="Sikorski J."/>
            <person name="Pabst E."/>
            <person name="Teshima H."/>
            <person name="Lapidus A."/>
            <person name="Lucas S."/>
            <person name="Nolan M."/>
            <person name="Glavina Del Rio T."/>
            <person name="Cheng J."/>
            <person name="Bruce D."/>
            <person name="Goodwin L."/>
            <person name="Pitluck S."/>
            <person name="Liolios K."/>
            <person name="Ivanova N."/>
            <person name="Mikhailova N."/>
            <person name="Pati A."/>
            <person name="Chen A."/>
            <person name="Palaniappan K."/>
            <person name="Land M."/>
            <person name="Hauser L."/>
            <person name="Chang Y."/>
            <person name="Jeffries C."/>
            <person name="Rohde M."/>
            <person name="Spring S."/>
            <person name="Goker M."/>
            <person name="Wirth R."/>
            <person name="Woyke T."/>
            <person name="Bristow J."/>
            <person name="Eisen J."/>
            <person name="Markowitz V."/>
            <person name="Hugenholtz P."/>
            <person name="Klenk H."/>
            <person name="Kyrpides N."/>
        </authorList>
    </citation>
    <scope>NUCLEOTIDE SEQUENCE [LARGE SCALE GENOMIC DNA]</scope>
    <source>
        <strain evidence="3">DSM 14429 / JCM 11212 / NBRC 100878 / IC-017</strain>
    </source>
</reference>
<evidence type="ECO:0000313" key="3">
    <source>
        <dbReference type="Proteomes" id="UP000006681"/>
    </source>
</evidence>